<dbReference type="Proteomes" id="UP000742631">
    <property type="component" value="Unassembled WGS sequence"/>
</dbReference>
<evidence type="ECO:0000259" key="10">
    <source>
        <dbReference type="Pfam" id="PF08501"/>
    </source>
</evidence>
<feature type="binding site" evidence="8">
    <location>
        <position position="87"/>
    </location>
    <ligand>
        <name>shikimate</name>
        <dbReference type="ChEBI" id="CHEBI:36208"/>
    </ligand>
</feature>
<dbReference type="GO" id="GO:0009073">
    <property type="term" value="P:aromatic amino acid family biosynthetic process"/>
    <property type="evidence" value="ECO:0007669"/>
    <property type="project" value="UniProtKB-KW"/>
</dbReference>
<feature type="binding site" evidence="8">
    <location>
        <begin position="15"/>
        <end position="17"/>
    </location>
    <ligand>
        <name>shikimate</name>
        <dbReference type="ChEBI" id="CHEBI:36208"/>
    </ligand>
</feature>
<reference evidence="11" key="1">
    <citation type="journal article" date="2021" name="PeerJ">
        <title>Extensive microbial diversity within the chicken gut microbiome revealed by metagenomics and culture.</title>
        <authorList>
            <person name="Gilroy R."/>
            <person name="Ravi A."/>
            <person name="Getino M."/>
            <person name="Pursley I."/>
            <person name="Horton D.L."/>
            <person name="Alikhan N.F."/>
            <person name="Baker D."/>
            <person name="Gharbi K."/>
            <person name="Hall N."/>
            <person name="Watson M."/>
            <person name="Adriaenssens E.M."/>
            <person name="Foster-Nyarko E."/>
            <person name="Jarju S."/>
            <person name="Secka A."/>
            <person name="Antonio M."/>
            <person name="Oren A."/>
            <person name="Chaudhuri R.R."/>
            <person name="La Ragione R."/>
            <person name="Hildebrand F."/>
            <person name="Pallen M.J."/>
        </authorList>
    </citation>
    <scope>NUCLEOTIDE SEQUENCE</scope>
    <source>
        <strain evidence="11">316</strain>
    </source>
</reference>
<dbReference type="EMBL" id="DYYG01000013">
    <property type="protein sequence ID" value="HJE22966.1"/>
    <property type="molecule type" value="Genomic_DNA"/>
</dbReference>
<dbReference type="PANTHER" id="PTHR21089:SF1">
    <property type="entry name" value="BIFUNCTIONAL 3-DEHYDROQUINATE DEHYDRATASE_SHIKIMATE DEHYDROGENASE, CHLOROPLASTIC"/>
    <property type="match status" value="1"/>
</dbReference>
<dbReference type="CDD" id="cd01065">
    <property type="entry name" value="NAD_bind_Shikimate_DH"/>
    <property type="match status" value="1"/>
</dbReference>
<feature type="binding site" evidence="8">
    <location>
        <position position="218"/>
    </location>
    <ligand>
        <name>NADP(+)</name>
        <dbReference type="ChEBI" id="CHEBI:58349"/>
    </ligand>
</feature>
<dbReference type="EC" id="1.1.1.25" evidence="2 8"/>
<feature type="binding site" evidence="8">
    <location>
        <position position="248"/>
    </location>
    <ligand>
        <name>shikimate</name>
        <dbReference type="ChEBI" id="CHEBI:36208"/>
    </ligand>
</feature>
<dbReference type="GO" id="GO:0005829">
    <property type="term" value="C:cytosol"/>
    <property type="evidence" value="ECO:0007669"/>
    <property type="project" value="TreeGrafter"/>
</dbReference>
<evidence type="ECO:0000256" key="5">
    <source>
        <dbReference type="ARBA" id="ARBA00023002"/>
    </source>
</evidence>
<comment type="catalytic activity">
    <reaction evidence="7 8">
        <text>shikimate + NADP(+) = 3-dehydroshikimate + NADPH + H(+)</text>
        <dbReference type="Rhea" id="RHEA:17737"/>
        <dbReference type="ChEBI" id="CHEBI:15378"/>
        <dbReference type="ChEBI" id="CHEBI:16630"/>
        <dbReference type="ChEBI" id="CHEBI:36208"/>
        <dbReference type="ChEBI" id="CHEBI:57783"/>
        <dbReference type="ChEBI" id="CHEBI:58349"/>
        <dbReference type="EC" id="1.1.1.25"/>
    </reaction>
</comment>
<dbReference type="Pfam" id="PF01488">
    <property type="entry name" value="Shikimate_DH"/>
    <property type="match status" value="1"/>
</dbReference>
<feature type="active site" description="Proton acceptor" evidence="8">
    <location>
        <position position="66"/>
    </location>
</feature>
<evidence type="ECO:0000313" key="11">
    <source>
        <dbReference type="EMBL" id="HJE22966.1"/>
    </source>
</evidence>
<dbReference type="InterPro" id="IPR022893">
    <property type="entry name" value="Shikimate_DH_fam"/>
</dbReference>
<keyword evidence="3 8" id="KW-0028">Amino-acid biosynthesis</keyword>
<dbReference type="HAMAP" id="MF_00222">
    <property type="entry name" value="Shikimate_DH_AroE"/>
    <property type="match status" value="1"/>
</dbReference>
<comment type="caution">
    <text evidence="8">Lacks conserved residue(s) required for the propagation of feature annotation.</text>
</comment>
<feature type="binding site" evidence="8">
    <location>
        <position position="62"/>
    </location>
    <ligand>
        <name>shikimate</name>
        <dbReference type="ChEBI" id="CHEBI:36208"/>
    </ligand>
</feature>
<organism evidence="11 12">
    <name type="scientific">Methylorubrum populi</name>
    <dbReference type="NCBI Taxonomy" id="223967"/>
    <lineage>
        <taxon>Bacteria</taxon>
        <taxon>Pseudomonadati</taxon>
        <taxon>Pseudomonadota</taxon>
        <taxon>Alphaproteobacteria</taxon>
        <taxon>Hyphomicrobiales</taxon>
        <taxon>Methylobacteriaceae</taxon>
        <taxon>Methylorubrum</taxon>
    </lineage>
</organism>
<dbReference type="AlphaFoldDB" id="A0A921E0S3"/>
<feature type="binding site" evidence="8">
    <location>
        <position position="241"/>
    </location>
    <ligand>
        <name>NADP(+)</name>
        <dbReference type="ChEBI" id="CHEBI:58349"/>
    </ligand>
</feature>
<evidence type="ECO:0000256" key="7">
    <source>
        <dbReference type="ARBA" id="ARBA00049442"/>
    </source>
</evidence>
<evidence type="ECO:0000259" key="9">
    <source>
        <dbReference type="Pfam" id="PF01488"/>
    </source>
</evidence>
<evidence type="ECO:0000256" key="3">
    <source>
        <dbReference type="ARBA" id="ARBA00022605"/>
    </source>
</evidence>
<dbReference type="GO" id="GO:0019632">
    <property type="term" value="P:shikimate metabolic process"/>
    <property type="evidence" value="ECO:0007669"/>
    <property type="project" value="InterPro"/>
</dbReference>
<dbReference type="InterPro" id="IPR011342">
    <property type="entry name" value="Shikimate_DH"/>
</dbReference>
<name>A0A921E0S3_9HYPH</name>
<dbReference type="InterPro" id="IPR046346">
    <property type="entry name" value="Aminoacid_DH-like_N_sf"/>
</dbReference>
<dbReference type="GO" id="GO:0004764">
    <property type="term" value="F:shikimate 3-dehydrogenase (NADP+) activity"/>
    <property type="evidence" value="ECO:0007669"/>
    <property type="project" value="UniProtKB-UniRule"/>
</dbReference>
<proteinExistence type="inferred from homology"/>
<dbReference type="Pfam" id="PF08501">
    <property type="entry name" value="Shikimate_dh_N"/>
    <property type="match status" value="1"/>
</dbReference>
<evidence type="ECO:0000256" key="2">
    <source>
        <dbReference type="ARBA" id="ARBA00012962"/>
    </source>
</evidence>
<feature type="domain" description="Quinate/shikimate 5-dehydrogenase/glutamyl-tRNA reductase" evidence="9">
    <location>
        <begin position="122"/>
        <end position="193"/>
    </location>
</feature>
<comment type="caution">
    <text evidence="11">The sequence shown here is derived from an EMBL/GenBank/DDBJ whole genome shotgun (WGS) entry which is preliminary data.</text>
</comment>
<dbReference type="InterPro" id="IPR036291">
    <property type="entry name" value="NAD(P)-bd_dom_sf"/>
</dbReference>
<dbReference type="NCBIfam" id="TIGR00507">
    <property type="entry name" value="aroE"/>
    <property type="match status" value="1"/>
</dbReference>
<dbReference type="GO" id="GO:0050661">
    <property type="term" value="F:NADP binding"/>
    <property type="evidence" value="ECO:0007669"/>
    <property type="project" value="InterPro"/>
</dbReference>
<feature type="domain" description="Shikimate dehydrogenase substrate binding N-terminal" evidence="10">
    <location>
        <begin position="7"/>
        <end position="89"/>
    </location>
</feature>
<feature type="binding site" evidence="8">
    <location>
        <begin position="130"/>
        <end position="134"/>
    </location>
    <ligand>
        <name>NADP(+)</name>
        <dbReference type="ChEBI" id="CHEBI:58349"/>
    </ligand>
</feature>
<evidence type="ECO:0000256" key="6">
    <source>
        <dbReference type="ARBA" id="ARBA00023141"/>
    </source>
</evidence>
<dbReference type="SUPFAM" id="SSF51735">
    <property type="entry name" value="NAD(P)-binding Rossmann-fold domains"/>
    <property type="match status" value="1"/>
</dbReference>
<accession>A0A921E0S3</accession>
<dbReference type="NCBIfam" id="NF001312">
    <property type="entry name" value="PRK00258.1-4"/>
    <property type="match status" value="1"/>
</dbReference>
<comment type="function">
    <text evidence="8">Involved in the biosynthesis of the chorismate, which leads to the biosynthesis of aromatic amino acids. Catalyzes the reversible NADPH linked reduction of 3-dehydroshikimate (DHSA) to yield shikimate (SA).</text>
</comment>
<evidence type="ECO:0000256" key="4">
    <source>
        <dbReference type="ARBA" id="ARBA00022857"/>
    </source>
</evidence>
<keyword evidence="4 8" id="KW-0521">NADP</keyword>
<dbReference type="InterPro" id="IPR013708">
    <property type="entry name" value="Shikimate_DH-bd_N"/>
</dbReference>
<feature type="binding site" evidence="8">
    <location>
        <position position="220"/>
    </location>
    <ligand>
        <name>shikimate</name>
        <dbReference type="ChEBI" id="CHEBI:36208"/>
    </ligand>
</feature>
<keyword evidence="5 8" id="KW-0560">Oxidoreductase</keyword>
<comment type="subunit">
    <text evidence="8">Homodimer.</text>
</comment>
<dbReference type="Gene3D" id="3.40.50.10860">
    <property type="entry name" value="Leucine Dehydrogenase, chain A, domain 1"/>
    <property type="match status" value="1"/>
</dbReference>
<dbReference type="GO" id="GO:0009423">
    <property type="term" value="P:chorismate biosynthetic process"/>
    <property type="evidence" value="ECO:0007669"/>
    <property type="project" value="UniProtKB-UniRule"/>
</dbReference>
<dbReference type="Gene3D" id="3.40.50.720">
    <property type="entry name" value="NAD(P)-binding Rossmann-like Domain"/>
    <property type="match status" value="1"/>
</dbReference>
<keyword evidence="6 8" id="KW-0057">Aromatic amino acid biosynthesis</keyword>
<evidence type="ECO:0000256" key="8">
    <source>
        <dbReference type="HAMAP-Rule" id="MF_00222"/>
    </source>
</evidence>
<dbReference type="GO" id="GO:0008652">
    <property type="term" value="P:amino acid biosynthetic process"/>
    <property type="evidence" value="ECO:0007669"/>
    <property type="project" value="UniProtKB-KW"/>
</dbReference>
<dbReference type="PANTHER" id="PTHR21089">
    <property type="entry name" value="SHIKIMATE DEHYDROGENASE"/>
    <property type="match status" value="1"/>
</dbReference>
<comment type="pathway">
    <text evidence="1 8">Metabolic intermediate biosynthesis; chorismate biosynthesis; chorismate from D-erythrose 4-phosphate and phosphoenolpyruvate: step 4/7.</text>
</comment>
<evidence type="ECO:0000313" key="12">
    <source>
        <dbReference type="Proteomes" id="UP000742631"/>
    </source>
</evidence>
<protein>
    <recommendedName>
        <fullName evidence="2 8">Shikimate dehydrogenase (NADP(+))</fullName>
        <shortName evidence="8">SDH</shortName>
        <ecNumber evidence="2 8">1.1.1.25</ecNumber>
    </recommendedName>
</protein>
<gene>
    <name evidence="8" type="primary">aroE</name>
    <name evidence="11" type="ORF">K8W01_04845</name>
</gene>
<feature type="binding site" evidence="8">
    <location>
        <position position="102"/>
    </location>
    <ligand>
        <name>shikimate</name>
        <dbReference type="ChEBI" id="CHEBI:36208"/>
    </ligand>
</feature>
<comment type="similarity">
    <text evidence="8">Belongs to the shikimate dehydrogenase family.</text>
</comment>
<evidence type="ECO:0000256" key="1">
    <source>
        <dbReference type="ARBA" id="ARBA00004871"/>
    </source>
</evidence>
<sequence length="278" mass="29166">MTTKAFVVGHPIAHSRSPLIHGHWLAAHGLDGTYERIDVAPEEFEAFFHGLPGSGFAGGNVTIPHKETAFRLAHALTARARKIGAVNTLIVEGDRVLGDNTDAPGFIAHLDQSLGEGWPERTGRHALVLGAGGAARAIVVGLVERGLSVRVANRSPERARTLAALDPDHVAALPWEAVPEALTETGLLVNTTSLGMAGHPPLDLDLTPLPDHAAVADIVYVPLETPLLAAARARGLAAVDGLGMLLHQAVPGFSAWFGLRPAVTPALRDAIVADLLRT</sequence>
<dbReference type="InterPro" id="IPR006151">
    <property type="entry name" value="Shikm_DH/Glu-tRNA_Rdtase"/>
</dbReference>
<dbReference type="SUPFAM" id="SSF53223">
    <property type="entry name" value="Aminoacid dehydrogenase-like, N-terminal domain"/>
    <property type="match status" value="1"/>
</dbReference>
<reference evidence="11" key="2">
    <citation type="submission" date="2021-09" db="EMBL/GenBank/DDBJ databases">
        <authorList>
            <person name="Gilroy R."/>
        </authorList>
    </citation>
    <scope>NUCLEOTIDE SEQUENCE</scope>
    <source>
        <strain evidence="11">316</strain>
    </source>
</reference>